<keyword evidence="3" id="KW-1185">Reference proteome</keyword>
<dbReference type="EMBL" id="CP088295">
    <property type="protein sequence ID" value="UUY04371.1"/>
    <property type="molecule type" value="Genomic_DNA"/>
</dbReference>
<organism evidence="2 3">
    <name type="scientific">Svornostia abyssi</name>
    <dbReference type="NCBI Taxonomy" id="2898438"/>
    <lineage>
        <taxon>Bacteria</taxon>
        <taxon>Bacillati</taxon>
        <taxon>Actinomycetota</taxon>
        <taxon>Thermoleophilia</taxon>
        <taxon>Solirubrobacterales</taxon>
        <taxon>Baekduiaceae</taxon>
        <taxon>Svornostia</taxon>
    </lineage>
</organism>
<dbReference type="InterPro" id="IPR002938">
    <property type="entry name" value="FAD-bd"/>
</dbReference>
<accession>A0ABY5PI92</accession>
<reference evidence="3" key="1">
    <citation type="submission" date="2021-11" db="EMBL/GenBank/DDBJ databases">
        <title>Cultivation dependent microbiological survey of springs from the worlds oldest radium mine currently devoted to the extraction of radon-saturated water.</title>
        <authorList>
            <person name="Kapinusova G."/>
            <person name="Smrhova T."/>
            <person name="Strejcek M."/>
            <person name="Suman J."/>
            <person name="Jani K."/>
            <person name="Pajer P."/>
            <person name="Uhlik O."/>
        </authorList>
    </citation>
    <scope>NUCLEOTIDE SEQUENCE [LARGE SCALE GENOMIC DNA]</scope>
    <source>
        <strain evidence="3">J379</strain>
    </source>
</reference>
<name>A0ABY5PI92_9ACTN</name>
<sequence length="425" mass="46294">MEPTAEHADAIVVGARCSGSATAIALARAGRRVIALDRAKFPSDTLSTHLLFAGGVSELRALGALDRVEETDAPRLPAALMAAKDMEVSAGYSRTSEGIDYGLSVRRPSLDAALVETAREAGVEVRERTKVTGLLRDGARVAGVRATGTDGVDRALWAPLVVGADGRRSTVANLLGVDEPYRTVQNRRACVFAYWKDPRAEWRSIAAQWREDDQLGTAFPCDGGLVLVLLMPPVEEGPAYRADLEGEYLRGVDKIPALRERLQGCTIDSKVRISTDHPAYFRRSSGPGWALPGDAGHFKDPVTAQGIRDALRYGRRLGEHAGPVLDDPAQLDRALRAWEREREEDCLEIYQWTNLLARAESLNPVEEELYREMSRSPGLARPMVDVFSRTRRPSDALPTTLAARMAIRAIRRPGPAARGGADRGA</sequence>
<dbReference type="PANTHER" id="PTHR42685:SF22">
    <property type="entry name" value="CONDITIONED MEDIUM FACTOR RECEPTOR 1"/>
    <property type="match status" value="1"/>
</dbReference>
<dbReference type="Proteomes" id="UP001058860">
    <property type="component" value="Chromosome"/>
</dbReference>
<proteinExistence type="predicted"/>
<dbReference type="InterPro" id="IPR050407">
    <property type="entry name" value="Geranylgeranyl_reductase"/>
</dbReference>
<dbReference type="PANTHER" id="PTHR42685">
    <property type="entry name" value="GERANYLGERANYL DIPHOSPHATE REDUCTASE"/>
    <property type="match status" value="1"/>
</dbReference>
<dbReference type="PRINTS" id="PR00420">
    <property type="entry name" value="RNGMNOXGNASE"/>
</dbReference>
<dbReference type="Gene3D" id="3.50.50.60">
    <property type="entry name" value="FAD/NAD(P)-binding domain"/>
    <property type="match status" value="1"/>
</dbReference>
<evidence type="ECO:0000313" key="3">
    <source>
        <dbReference type="Proteomes" id="UP001058860"/>
    </source>
</evidence>
<protein>
    <submittedName>
        <fullName evidence="2">NAD(P)/FAD-dependent oxidoreductase</fullName>
    </submittedName>
</protein>
<dbReference type="InterPro" id="IPR036188">
    <property type="entry name" value="FAD/NAD-bd_sf"/>
</dbReference>
<dbReference type="SUPFAM" id="SSF51905">
    <property type="entry name" value="FAD/NAD(P)-binding domain"/>
    <property type="match status" value="1"/>
</dbReference>
<dbReference type="Pfam" id="PF01494">
    <property type="entry name" value="FAD_binding_3"/>
    <property type="match status" value="1"/>
</dbReference>
<evidence type="ECO:0000259" key="1">
    <source>
        <dbReference type="Pfam" id="PF01494"/>
    </source>
</evidence>
<gene>
    <name evidence="2" type="ORF">LRS13_02240</name>
</gene>
<dbReference type="RefSeq" id="WP_353864860.1">
    <property type="nucleotide sequence ID" value="NZ_CP088295.1"/>
</dbReference>
<evidence type="ECO:0000313" key="2">
    <source>
        <dbReference type="EMBL" id="UUY04371.1"/>
    </source>
</evidence>
<feature type="domain" description="FAD-binding" evidence="1">
    <location>
        <begin position="8"/>
        <end position="319"/>
    </location>
</feature>